<sequence>MRSFYLLLLLFPIFSYGQTENNLEAEIVSKIEQNWSKPINSTNWGLGAQKAFFIEIGQ</sequence>
<comment type="caution">
    <text evidence="1">The sequence shown here is derived from an EMBL/GenBank/DDBJ whole genome shotgun (WGS) entry which is preliminary data.</text>
</comment>
<dbReference type="EMBL" id="QKZR01000001">
    <property type="protein sequence ID" value="PZX44299.1"/>
    <property type="molecule type" value="Genomic_DNA"/>
</dbReference>
<evidence type="ECO:0000313" key="1">
    <source>
        <dbReference type="EMBL" id="PZX44299.1"/>
    </source>
</evidence>
<accession>A0ABX5Q2L9</accession>
<evidence type="ECO:0000313" key="2">
    <source>
        <dbReference type="Proteomes" id="UP000248584"/>
    </source>
</evidence>
<dbReference type="Proteomes" id="UP000248584">
    <property type="component" value="Unassembled WGS sequence"/>
</dbReference>
<gene>
    <name evidence="1" type="ORF">LX97_01310</name>
</gene>
<protein>
    <submittedName>
        <fullName evidence="1">Uncharacterized protein</fullName>
    </submittedName>
</protein>
<organism evidence="1 2">
    <name type="scientific">Nonlabens dokdonensis</name>
    <dbReference type="NCBI Taxonomy" id="328515"/>
    <lineage>
        <taxon>Bacteria</taxon>
        <taxon>Pseudomonadati</taxon>
        <taxon>Bacteroidota</taxon>
        <taxon>Flavobacteriia</taxon>
        <taxon>Flavobacteriales</taxon>
        <taxon>Flavobacteriaceae</taxon>
        <taxon>Nonlabens</taxon>
    </lineage>
</organism>
<keyword evidence="2" id="KW-1185">Reference proteome</keyword>
<proteinExistence type="predicted"/>
<name>A0ABX5Q2L9_9FLAO</name>
<reference evidence="1 2" key="1">
    <citation type="submission" date="2018-06" db="EMBL/GenBank/DDBJ databases">
        <title>Genomic Encyclopedia of Archaeal and Bacterial Type Strains, Phase II (KMG-II): from individual species to whole genera.</title>
        <authorList>
            <person name="Goeker M."/>
        </authorList>
    </citation>
    <scope>NUCLEOTIDE SEQUENCE [LARGE SCALE GENOMIC DNA]</scope>
    <source>
        <strain evidence="1 2">DSM 17205</strain>
    </source>
</reference>